<evidence type="ECO:0000256" key="5">
    <source>
        <dbReference type="ARBA" id="ARBA00023163"/>
    </source>
</evidence>
<keyword evidence="5" id="KW-0804">Transcription</keyword>
<evidence type="ECO:0000256" key="1">
    <source>
        <dbReference type="ARBA" id="ARBA00004123"/>
    </source>
</evidence>
<dbReference type="PANTHER" id="PTHR12691:SF10">
    <property type="entry name" value="MEDIATOR OF RNA POLYMERASE II TRANSCRIPTION SUBUNIT 23"/>
    <property type="match status" value="1"/>
</dbReference>
<dbReference type="GO" id="GO:0005667">
    <property type="term" value="C:transcription regulator complex"/>
    <property type="evidence" value="ECO:0007669"/>
    <property type="project" value="TreeGrafter"/>
</dbReference>
<dbReference type="GO" id="GO:0006357">
    <property type="term" value="P:regulation of transcription by RNA polymerase II"/>
    <property type="evidence" value="ECO:0007669"/>
    <property type="project" value="TreeGrafter"/>
</dbReference>
<dbReference type="GO" id="GO:0010628">
    <property type="term" value="P:positive regulation of gene expression"/>
    <property type="evidence" value="ECO:0007669"/>
    <property type="project" value="TreeGrafter"/>
</dbReference>
<evidence type="ECO:0000256" key="4">
    <source>
        <dbReference type="ARBA" id="ARBA00023015"/>
    </source>
</evidence>
<protein>
    <recommendedName>
        <fullName evidence="3">Mediator of RNA polymerase II transcription subunit 23</fullName>
    </recommendedName>
    <alternativeName>
        <fullName evidence="7">Mediator complex subunit 23</fullName>
    </alternativeName>
</protein>
<evidence type="ECO:0000313" key="8">
    <source>
        <dbReference type="EMBL" id="CAD5112340.1"/>
    </source>
</evidence>
<keyword evidence="9" id="KW-1185">Reference proteome</keyword>
<dbReference type="Pfam" id="PF11573">
    <property type="entry name" value="Med23"/>
    <property type="match status" value="1"/>
</dbReference>
<name>A0A7I8V7W6_9ANNE</name>
<dbReference type="OrthoDB" id="9982951at2759"/>
<evidence type="ECO:0000256" key="6">
    <source>
        <dbReference type="ARBA" id="ARBA00023242"/>
    </source>
</evidence>
<keyword evidence="4" id="KW-0805">Transcription regulation</keyword>
<comment type="caution">
    <text evidence="8">The sequence shown here is derived from an EMBL/GenBank/DDBJ whole genome shotgun (WGS) entry which is preliminary data.</text>
</comment>
<sequence length="1317" mass="151602">MTQSSQDDIQKEIEMKVDQALFSIFARDNAVLTSLKESNSQNDVWKEEVIKNLLLSVVNEQDNFIACINLLVKAALERRRCVRSSVVFRCLEAAMRDNRSLSRLGARHVCEAILNSKLLTVDRPKIWVDAFSLIRRIITFVDYKGVRDLLKFTLISIRLLPTGSSLSHSPCIDAVFCLIEYIINRNNCLLPGFLAVNEISSRYHSEEKPWPHWRLGQLLADYMQSFRPAAKLLTISGRNCLKPIVGITNQQCYGWKLHATGALKLVLTGPLPWDKELNQTQNGLVRYVLEQAGCNVYIMNMLNLSGSKTGSKLMRCINLENELVDMAMEALLKYTNVKDIERMMQRISSTLVFLVMYHFVNFPDMINNLLSRLQKINVDEMRTAIRRGRNHLMWLLLQFLSGSISKHSATDFLPVLKVIDVCYKDDEELETPSIDDSTCIKNFAAVSIWTHVMLKAASDKTNINRKIPAVLSRQYIFLEDLAKQHKFLKVSYRLVLIANAYSTQTENLTPLLTIFLEEISGSHEMKVKLAGDVEVPKAIKPLSIEMMDSWTVHTKMSFIHMLVKNRILKGNRLSPALVETYARLLSYNDIESFGIKSFVQQVFHHFVNKGAYETLHIFVDLISNRLHFIQGHYVASLLISLLNLLNSGLLHSQLQTSIESACLRLILKLNENFFHKIDPTDNEEMNRVIISSLARTVHMSGAEGSSNNQDFIKQISKKTPLYWSSQALECFPHPISDFLLSSKPAPSDNIQNLMHFVDVELNRWRSGPGDMKNWIDETAQPYFLCVLYRLMKETGGLTQQARDMLEHLRPKLLSQHVRKLADYIVLEFSSTGHVQQVIDVLNEMIWKIYAFPLEKLVLCLALRHVDGVDPQVAFNVLNHLLFKPPELRIRINEWVKETPASHWLDHMETAHEIHTKFHANFPEKWVVGSANNQNSYLPTYYSSVCSRFIPYCDILIQRCIEVEQASQCFFKILEHFGKIYKLHDHPITFLYNTLFYYERLLRHRSDMKRVLVGTINSALRDARPQGWAFTSDFERNIFNTSNGWKPNTSYYSGLIKRLSDTLEGKPIFPEIDWRFNEIVNVKAHCVYVTCVELMTLQEQPADIGNHLIDIAIKSLHNSREEAMQRMNAVGLVLMSLPEPFSSVLNDLVADTLRTLPPEVDLTAFDFYETMPVGGDAKSSRVLAIVHSCWQHGSIGQLSSIPFFIREKIRPLVKYEHQFLFVCKLIGPFLYRLAAERTRCVLELTVELYEMLERVDRFAGQNLVYMDTISDFFYDIKYMYVGDGVKNEVDKIINRLRNPLKTRLSFISHQAREQDPNE</sequence>
<evidence type="ECO:0000256" key="7">
    <source>
        <dbReference type="ARBA" id="ARBA00031961"/>
    </source>
</evidence>
<dbReference type="InterPro" id="IPR021629">
    <property type="entry name" value="Mediator_Med23"/>
</dbReference>
<proteinExistence type="inferred from homology"/>
<gene>
    <name evidence="8" type="ORF">DGYR_LOCUS1506</name>
</gene>
<accession>A0A7I8V7W6</accession>
<evidence type="ECO:0000256" key="2">
    <source>
        <dbReference type="ARBA" id="ARBA00010222"/>
    </source>
</evidence>
<evidence type="ECO:0000256" key="3">
    <source>
        <dbReference type="ARBA" id="ARBA00019696"/>
    </source>
</evidence>
<dbReference type="PANTHER" id="PTHR12691">
    <property type="entry name" value="MEDIATOR OF RNA POLYMERASE II TRANSCRIPTION SUBUNIT 23"/>
    <property type="match status" value="1"/>
</dbReference>
<keyword evidence="6" id="KW-0539">Nucleus</keyword>
<organism evidence="8 9">
    <name type="scientific">Dimorphilus gyrociliatus</name>
    <dbReference type="NCBI Taxonomy" id="2664684"/>
    <lineage>
        <taxon>Eukaryota</taxon>
        <taxon>Metazoa</taxon>
        <taxon>Spiralia</taxon>
        <taxon>Lophotrochozoa</taxon>
        <taxon>Annelida</taxon>
        <taxon>Polychaeta</taxon>
        <taxon>Polychaeta incertae sedis</taxon>
        <taxon>Dinophilidae</taxon>
        <taxon>Dimorphilus</taxon>
    </lineage>
</organism>
<comment type="similarity">
    <text evidence="2">Belongs to the Mediator complex subunit 23 family.</text>
</comment>
<dbReference type="EMBL" id="CAJFCJ010000002">
    <property type="protein sequence ID" value="CAD5112340.1"/>
    <property type="molecule type" value="Genomic_DNA"/>
</dbReference>
<evidence type="ECO:0000313" key="9">
    <source>
        <dbReference type="Proteomes" id="UP000549394"/>
    </source>
</evidence>
<dbReference type="GO" id="GO:0016592">
    <property type="term" value="C:mediator complex"/>
    <property type="evidence" value="ECO:0007669"/>
    <property type="project" value="TreeGrafter"/>
</dbReference>
<dbReference type="Proteomes" id="UP000549394">
    <property type="component" value="Unassembled WGS sequence"/>
</dbReference>
<comment type="subcellular location">
    <subcellularLocation>
        <location evidence="1">Nucleus</location>
    </subcellularLocation>
</comment>
<reference evidence="8 9" key="1">
    <citation type="submission" date="2020-08" db="EMBL/GenBank/DDBJ databases">
        <authorList>
            <person name="Hejnol A."/>
        </authorList>
    </citation>
    <scope>NUCLEOTIDE SEQUENCE [LARGE SCALE GENOMIC DNA]</scope>
</reference>